<keyword evidence="2" id="KW-1185">Reference proteome</keyword>
<sequence>MKITLYLRLTNTEIEKRKERSSRFVSKSVKKVKKENSENEVTIQIGLIRLKDGQLKAIRGSSLPPKVFPSIGAEELLRKGAEKMVKFNSDLSLYGASSFTLLYPDRTEVKCLPGGTEPFTLQRYKEELGKAYGRITLYLCKTTAIVDALFLKSYYSDESDVSLPTYEELTKMAQGTESDGDIGCRLNHTVTNTSTFLKATGNTITTPSVARNTAVTTHTATRNTVTTHTATSSTFITQTAASNISTAQTAADSDTLIQGVHSAVTGHSVQKIILYRALLKDNLIETFKDPTILHVNLDVTFIGSNGREEKGKGAGVLRDALSTFWNQFFNSLTLGAPEKVPVIRHDYQRAEWQAIARILMYGYIKERYFPLPLS</sequence>
<organism evidence="1 2">
    <name type="scientific">Pocillopora meandrina</name>
    <dbReference type="NCBI Taxonomy" id="46732"/>
    <lineage>
        <taxon>Eukaryota</taxon>
        <taxon>Metazoa</taxon>
        <taxon>Cnidaria</taxon>
        <taxon>Anthozoa</taxon>
        <taxon>Hexacorallia</taxon>
        <taxon>Scleractinia</taxon>
        <taxon>Astrocoeniina</taxon>
        <taxon>Pocilloporidae</taxon>
        <taxon>Pocillopora</taxon>
    </lineage>
</organism>
<dbReference type="EMBL" id="CALNXJ010000027">
    <property type="protein sequence ID" value="CAH3133203.1"/>
    <property type="molecule type" value="Genomic_DNA"/>
</dbReference>
<dbReference type="AlphaFoldDB" id="A0AAU9X180"/>
<gene>
    <name evidence="1" type="ORF">PMEA_00014960</name>
</gene>
<name>A0AAU9X180_9CNID</name>
<protein>
    <submittedName>
        <fullName evidence="1">Uncharacterized protein</fullName>
    </submittedName>
</protein>
<proteinExistence type="predicted"/>
<accession>A0AAU9X180</accession>
<dbReference type="Proteomes" id="UP001159428">
    <property type="component" value="Unassembled WGS sequence"/>
</dbReference>
<reference evidence="1 2" key="1">
    <citation type="submission" date="2022-05" db="EMBL/GenBank/DDBJ databases">
        <authorList>
            <consortium name="Genoscope - CEA"/>
            <person name="William W."/>
        </authorList>
    </citation>
    <scope>NUCLEOTIDE SEQUENCE [LARGE SCALE GENOMIC DNA]</scope>
</reference>
<evidence type="ECO:0000313" key="2">
    <source>
        <dbReference type="Proteomes" id="UP001159428"/>
    </source>
</evidence>
<comment type="caution">
    <text evidence="1">The sequence shown here is derived from an EMBL/GenBank/DDBJ whole genome shotgun (WGS) entry which is preliminary data.</text>
</comment>
<evidence type="ECO:0000313" key="1">
    <source>
        <dbReference type="EMBL" id="CAH3133203.1"/>
    </source>
</evidence>